<sequence>MLPTTKHSLKKLETLLKELGYTVRYEKGHFASGYCLVEQRKIVIINRFYDTEGRINVLYDMLSQYRAATDSLPDLSPPSAKLLRRLARFVGLPAGGEEE</sequence>
<accession>A0ABN8FE37</accession>
<dbReference type="EMBL" id="CAKLPZ010000004">
    <property type="protein sequence ID" value="CAH1002201.1"/>
    <property type="molecule type" value="Genomic_DNA"/>
</dbReference>
<name>A0ABN8FE37_9BACT</name>
<comment type="caution">
    <text evidence="1">The sequence shown here is derived from an EMBL/GenBank/DDBJ whole genome shotgun (WGS) entry which is preliminary data.</text>
</comment>
<organism evidence="1 2">
    <name type="scientific">Neolewinella maritima</name>
    <dbReference type="NCBI Taxonomy" id="1383882"/>
    <lineage>
        <taxon>Bacteria</taxon>
        <taxon>Pseudomonadati</taxon>
        <taxon>Bacteroidota</taxon>
        <taxon>Saprospiria</taxon>
        <taxon>Saprospirales</taxon>
        <taxon>Lewinellaceae</taxon>
        <taxon>Neolewinella</taxon>
    </lineage>
</organism>
<dbReference type="RefSeq" id="WP_238752061.1">
    <property type="nucleotide sequence ID" value="NZ_CAKLPZ010000004.1"/>
</dbReference>
<evidence type="ECO:0000313" key="1">
    <source>
        <dbReference type="EMBL" id="CAH1002201.1"/>
    </source>
</evidence>
<evidence type="ECO:0008006" key="3">
    <source>
        <dbReference type="Google" id="ProtNLM"/>
    </source>
</evidence>
<keyword evidence="2" id="KW-1185">Reference proteome</keyword>
<evidence type="ECO:0000313" key="2">
    <source>
        <dbReference type="Proteomes" id="UP000837803"/>
    </source>
</evidence>
<proteinExistence type="predicted"/>
<protein>
    <recommendedName>
        <fullName evidence="3">Type II toxin-antitoxin system HicA family toxin</fullName>
    </recommendedName>
</protein>
<reference evidence="1" key="1">
    <citation type="submission" date="2021-12" db="EMBL/GenBank/DDBJ databases">
        <authorList>
            <person name="Rodrigo-Torres L."/>
            <person name="Arahal R. D."/>
            <person name="Lucena T."/>
        </authorList>
    </citation>
    <scope>NUCLEOTIDE SEQUENCE</scope>
    <source>
        <strain evidence="1">CECT 8419</strain>
    </source>
</reference>
<dbReference type="Proteomes" id="UP000837803">
    <property type="component" value="Unassembled WGS sequence"/>
</dbReference>
<gene>
    <name evidence="1" type="ORF">LEM8419_03118</name>
</gene>